<dbReference type="GeneID" id="36322779"/>
<dbReference type="PANTHER" id="PTHR43805">
    <property type="entry name" value="GLYCEROPHOSPHORYL DIESTER PHOSPHODIESTERASE"/>
    <property type="match status" value="1"/>
</dbReference>
<evidence type="ECO:0000259" key="1">
    <source>
        <dbReference type="PROSITE" id="PS51704"/>
    </source>
</evidence>
<dbReference type="GO" id="GO:0006629">
    <property type="term" value="P:lipid metabolic process"/>
    <property type="evidence" value="ECO:0007669"/>
    <property type="project" value="InterPro"/>
</dbReference>
<dbReference type="InterPro" id="IPR017946">
    <property type="entry name" value="PLC-like_Pdiesterase_TIM-brl"/>
</dbReference>
<dbReference type="GO" id="GO:0008081">
    <property type="term" value="F:phosphoric diester hydrolase activity"/>
    <property type="evidence" value="ECO:0007669"/>
    <property type="project" value="InterPro"/>
</dbReference>
<proteinExistence type="predicted"/>
<dbReference type="STRING" id="670580.A0A1X6MSG5"/>
<dbReference type="RefSeq" id="XP_024336119.1">
    <property type="nucleotide sequence ID" value="XM_024477829.1"/>
</dbReference>
<dbReference type="AlphaFoldDB" id="A0A1X6MSG5"/>
<protein>
    <recommendedName>
        <fullName evidence="1">GP-PDE domain-containing protein</fullName>
    </recommendedName>
</protein>
<dbReference type="Pfam" id="PF03009">
    <property type="entry name" value="GDPD"/>
    <property type="match status" value="1"/>
</dbReference>
<keyword evidence="3" id="KW-1185">Reference proteome</keyword>
<dbReference type="OrthoDB" id="1058301at2759"/>
<gene>
    <name evidence="2" type="ORF">POSPLADRAFT_1040968</name>
</gene>
<reference evidence="2 3" key="1">
    <citation type="submission" date="2017-04" db="EMBL/GenBank/DDBJ databases">
        <title>Genome Sequence of the Model Brown-Rot Fungus Postia placenta SB12.</title>
        <authorList>
            <consortium name="DOE Joint Genome Institute"/>
            <person name="Gaskell J."/>
            <person name="Kersten P."/>
            <person name="Larrondo L.F."/>
            <person name="Canessa P."/>
            <person name="Martinez D."/>
            <person name="Hibbett D."/>
            <person name="Schmoll M."/>
            <person name="Kubicek C.P."/>
            <person name="Martinez A.T."/>
            <person name="Yadav J."/>
            <person name="Master E."/>
            <person name="Magnuson J.K."/>
            <person name="James T."/>
            <person name="Yaver D."/>
            <person name="Berka R."/>
            <person name="Labutti K."/>
            <person name="Lipzen A."/>
            <person name="Aerts A."/>
            <person name="Barry K."/>
            <person name="Henrissat B."/>
            <person name="Blanchette R."/>
            <person name="Grigoriev I."/>
            <person name="Cullen D."/>
        </authorList>
    </citation>
    <scope>NUCLEOTIDE SEQUENCE [LARGE SCALE GENOMIC DNA]</scope>
    <source>
        <strain evidence="2 3">MAD-698-R-SB12</strain>
    </source>
</reference>
<organism evidence="2 3">
    <name type="scientific">Postia placenta MAD-698-R-SB12</name>
    <dbReference type="NCBI Taxonomy" id="670580"/>
    <lineage>
        <taxon>Eukaryota</taxon>
        <taxon>Fungi</taxon>
        <taxon>Dikarya</taxon>
        <taxon>Basidiomycota</taxon>
        <taxon>Agaricomycotina</taxon>
        <taxon>Agaricomycetes</taxon>
        <taxon>Polyporales</taxon>
        <taxon>Adustoporiaceae</taxon>
        <taxon>Rhodonia</taxon>
    </lineage>
</organism>
<dbReference type="PANTHER" id="PTHR43805:SF1">
    <property type="entry name" value="GP-PDE DOMAIN-CONTAINING PROTEIN"/>
    <property type="match status" value="1"/>
</dbReference>
<dbReference type="EMBL" id="KZ110602">
    <property type="protein sequence ID" value="OSX59325.1"/>
    <property type="molecule type" value="Genomic_DNA"/>
</dbReference>
<sequence length="312" mass="35657">MSPPSTLPECWGHRGASAAFPENTLASFEKAIRDGAEGIESDVHVSIDDVVVMFHDPALDRTTDGKGLIREQMWYGENGMERLRTVKEPKQAIPTFAETIALLMEPENRHVKFNVDVKVQNDPARLFKLMHAIISAQPDWETTLAPRILLGLWHTAFIAHAKAHLPYCRRSYIGNSIEIARKYFWDHCEVFSLKFAVLTTADGEKFRRECKTAGKKIMVWTVNEPVQMVEAVRWGVDVIITDVTQKWLDLRGALRVDYDKIAARHGRTFLWTKWEYWPPARILDTWSNSKEVEAFAGPFMQEITFPRVSASA</sequence>
<dbReference type="Proteomes" id="UP000194127">
    <property type="component" value="Unassembled WGS sequence"/>
</dbReference>
<dbReference type="Gene3D" id="3.20.20.190">
    <property type="entry name" value="Phosphatidylinositol (PI) phosphodiesterase"/>
    <property type="match status" value="1"/>
</dbReference>
<dbReference type="PROSITE" id="PS51704">
    <property type="entry name" value="GP_PDE"/>
    <property type="match status" value="1"/>
</dbReference>
<accession>A0A1X6MSG5</accession>
<feature type="domain" description="GP-PDE" evidence="1">
    <location>
        <begin position="8"/>
        <end position="251"/>
    </location>
</feature>
<evidence type="ECO:0000313" key="2">
    <source>
        <dbReference type="EMBL" id="OSX59325.1"/>
    </source>
</evidence>
<dbReference type="CDD" id="cd08570">
    <property type="entry name" value="GDPD_YPL206cp_fungi"/>
    <property type="match status" value="1"/>
</dbReference>
<dbReference type="InterPro" id="IPR030395">
    <property type="entry name" value="GP_PDE_dom"/>
</dbReference>
<dbReference type="SUPFAM" id="SSF51695">
    <property type="entry name" value="PLC-like phosphodiesterases"/>
    <property type="match status" value="1"/>
</dbReference>
<name>A0A1X6MSG5_9APHY</name>
<evidence type="ECO:0000313" key="3">
    <source>
        <dbReference type="Proteomes" id="UP000194127"/>
    </source>
</evidence>